<comment type="catalytic activity">
    <reaction evidence="1">
        <text>Random endo-hydrolysis of N-acetyl-beta-D-glucosaminide (1-&gt;4)-beta-linkages in chitin and chitodextrins.</text>
        <dbReference type="EC" id="3.2.1.14"/>
    </reaction>
</comment>
<dbReference type="Proteomes" id="UP000028545">
    <property type="component" value="Unassembled WGS sequence"/>
</dbReference>
<dbReference type="InterPro" id="IPR018392">
    <property type="entry name" value="LysM"/>
</dbReference>
<evidence type="ECO:0000256" key="13">
    <source>
        <dbReference type="RuleBase" id="RU000489"/>
    </source>
</evidence>
<comment type="subcellular location">
    <subcellularLocation>
        <location evidence="2">Secreted</location>
    </subcellularLocation>
</comment>
<evidence type="ECO:0000313" key="18">
    <source>
        <dbReference type="Proteomes" id="UP000028545"/>
    </source>
</evidence>
<dbReference type="CDD" id="cd00118">
    <property type="entry name" value="LysM"/>
    <property type="match status" value="1"/>
</dbReference>
<dbReference type="GO" id="GO:0008061">
    <property type="term" value="F:chitin binding"/>
    <property type="evidence" value="ECO:0007669"/>
    <property type="project" value="UniProtKB-KW"/>
</dbReference>
<dbReference type="GO" id="GO:0000272">
    <property type="term" value="P:polysaccharide catabolic process"/>
    <property type="evidence" value="ECO:0007669"/>
    <property type="project" value="UniProtKB-KW"/>
</dbReference>
<proteinExistence type="inferred from homology"/>
<evidence type="ECO:0000256" key="14">
    <source>
        <dbReference type="SAM" id="SignalP"/>
    </source>
</evidence>
<name>A0A084GDP8_PSEDA</name>
<dbReference type="SUPFAM" id="SSF57016">
    <property type="entry name" value="Plant lectins/antimicrobial peptides"/>
    <property type="match status" value="1"/>
</dbReference>
<dbReference type="SUPFAM" id="SSF51445">
    <property type="entry name" value="(Trans)glycosidases"/>
    <property type="match status" value="1"/>
</dbReference>
<dbReference type="GO" id="GO:0006032">
    <property type="term" value="P:chitin catabolic process"/>
    <property type="evidence" value="ECO:0007669"/>
    <property type="project" value="UniProtKB-KW"/>
</dbReference>
<dbReference type="PROSITE" id="PS51782">
    <property type="entry name" value="LYSM"/>
    <property type="match status" value="1"/>
</dbReference>
<accession>A0A084GDP8</accession>
<dbReference type="PANTHER" id="PTHR47700">
    <property type="entry name" value="V CHITINASE, PUTATIVE (AFU_ORTHOLOGUE AFUA_6G13720)-RELATED"/>
    <property type="match status" value="1"/>
</dbReference>
<sequence length="1249" mass="135221">MTPSSLLATLCVAASSVAAHGFVLSSPLKACPVPCSQAKLRDNWSVYNSLDRLKFCPLPILFDTSLYTSLDNPGQTFSIRACSVGNLPEKNATMAEDAPGILVLKSGVGTQRIATPAACSNKASDAKAKAQLIPWSDGGSNSVGIGVAVSAVRDFIKDNHRCEASTAVFSYYEGVVVGAYAGSKITADSAASSLQIKGPQLLQICGDGRNSEHVLGIAVDTEADFRRMQEAVKSWNEATCVQSGRDGGSSVSEVTLSVYPEGVSGRESLTRRLMPRWLERRADCRTIQVVSGDGCASLASRCGISGNDFTKYNPKAGLCATLAVGQYVCCSAGTLPDMTPKPGADATSHQITVDNLVSFNNKKSNTGNPPMPAPISNAVCGPTMPGTVQPSDGRNISTLNPCPLKVCCNVWGQCGMDKDFCVISPSSSGNPGTSAPGKDSCISNCGMDILMNTGPPSEWRAVGYFEAWNGNRPCLHMDVDQPPSQEYTTIHFSFAVIAPGTWDVVIPPDSQHQFDLFVTREMPGNKKVLAFGGWTFSTDPSTYKIFRDVVLPGNRDVFARKVVDFINQHNLDGVDLDWEYPGAPDLPRFDPGGPNEGFNYLITLLTIKSMLPAGKTLSIGAPASYWYLKAFPIEAISAVVDYIVYMTYDLHGQWDYDNRWASPGCPEGNCLRSHINITETKLALAMITKAGVPNNKIMVGVSSYARTFKMVDGNCAGPNCHFVGPESAAEKGSCTDTAGYISNAEIYSIAANDRVTWSESHLMNVDTSMTDIIVYDGDQWVAFMLPINKWFRVGIYSDLNFGGVADWAIDLRVFDEGRIGDPDPDGEANIQIGCDETFNSLEDIDKAKDKLTTACRSVYVLRLLSKMQRSALDSYNDLMAHGYDHKYDLYRDQVKKLAPAALAAFIKKRGNDFFDCYVEEQMLCCDWCEPRYGKAKCRYCDRTCSGYRDTTRFMHELCPPNVSQRGVLVLYLEQATARYNVRWTLKPGKQDAFLAAALSEANIPNDWIGMVKDQQAPVPCAGIWDCECGPSANPETCEHTGYWYNAPYIARTDDDGVSNPKDFVQEAVSKQGDIGTTKEELADQIEAYFYMGEASISDIIEAAALPILMLDEAVSTMKEVAKIGEEIDEKNQKNFIILLLTSLLMLVPFVGQTVGTIARLGTLARTLALIGEAGQAALDIYSIVDNPDNAPLAIFGLVLGAGALRDITKVAPAAKAARGTKADDLAKLGGRVESRMNAVKSIAGHSCAR</sequence>
<evidence type="ECO:0000259" key="16">
    <source>
        <dbReference type="PROSITE" id="PS51910"/>
    </source>
</evidence>
<dbReference type="OMA" id="HRCEAST"/>
<dbReference type="KEGG" id="sapo:SAPIO_CDS1773"/>
<dbReference type="InterPro" id="IPR001223">
    <property type="entry name" value="Glyco_hydro18_cat"/>
</dbReference>
<dbReference type="Gene3D" id="3.20.20.80">
    <property type="entry name" value="Glycosidases"/>
    <property type="match status" value="1"/>
</dbReference>
<keyword evidence="11 13" id="KW-0326">Glycosidase</keyword>
<dbReference type="Gene3D" id="3.10.350.10">
    <property type="entry name" value="LysM domain"/>
    <property type="match status" value="1"/>
</dbReference>
<keyword evidence="10" id="KW-0119">Carbohydrate metabolism</keyword>
<keyword evidence="14" id="KW-0732">Signal</keyword>
<dbReference type="OrthoDB" id="73875at2759"/>
<keyword evidence="7 13" id="KW-0378">Hydrolase</keyword>
<dbReference type="AlphaFoldDB" id="A0A084GDP8"/>
<reference evidence="17 18" key="1">
    <citation type="journal article" date="2014" name="Genome Announc.">
        <title>Draft genome sequence of the pathogenic fungus Scedosporium apiospermum.</title>
        <authorList>
            <person name="Vandeputte P."/>
            <person name="Ghamrawi S."/>
            <person name="Rechenmann M."/>
            <person name="Iltis A."/>
            <person name="Giraud S."/>
            <person name="Fleury M."/>
            <person name="Thornton C."/>
            <person name="Delhaes L."/>
            <person name="Meyer W."/>
            <person name="Papon N."/>
            <person name="Bouchara J.P."/>
        </authorList>
    </citation>
    <scope>NUCLEOTIDE SEQUENCE [LARGE SCALE GENOMIC DNA]</scope>
    <source>
        <strain evidence="17 18">IHEM 14462</strain>
    </source>
</reference>
<dbReference type="SUPFAM" id="SSF54106">
    <property type="entry name" value="LysM domain"/>
    <property type="match status" value="1"/>
</dbReference>
<dbReference type="PROSITE" id="PS51910">
    <property type="entry name" value="GH18_2"/>
    <property type="match status" value="1"/>
</dbReference>
<evidence type="ECO:0000256" key="12">
    <source>
        <dbReference type="ARBA" id="ARBA00023326"/>
    </source>
</evidence>
<evidence type="ECO:0000256" key="8">
    <source>
        <dbReference type="ARBA" id="ARBA00023024"/>
    </source>
</evidence>
<dbReference type="InterPro" id="IPR036861">
    <property type="entry name" value="Endochitinase-like_sf"/>
</dbReference>
<keyword evidence="5" id="KW-0964">Secreted</keyword>
<feature type="signal peptide" evidence="14">
    <location>
        <begin position="1"/>
        <end position="19"/>
    </location>
</feature>
<dbReference type="InterPro" id="IPR001579">
    <property type="entry name" value="Glyco_hydro_18_chit_AS"/>
</dbReference>
<dbReference type="SMART" id="SM00636">
    <property type="entry name" value="Glyco_18"/>
    <property type="match status" value="1"/>
</dbReference>
<dbReference type="SUPFAM" id="SSF54556">
    <property type="entry name" value="Chitinase insertion domain"/>
    <property type="match status" value="1"/>
</dbReference>
<feature type="domain" description="GH18" evidence="16">
    <location>
        <begin position="459"/>
        <end position="851"/>
    </location>
</feature>
<comment type="caution">
    <text evidence="17">The sequence shown here is derived from an EMBL/GenBank/DDBJ whole genome shotgun (WGS) entry which is preliminary data.</text>
</comment>
<comment type="similarity">
    <text evidence="3">Belongs to the glycosyl hydrolase 18 family. Chitinase class V subfamily.</text>
</comment>
<evidence type="ECO:0000256" key="3">
    <source>
        <dbReference type="ARBA" id="ARBA00008682"/>
    </source>
</evidence>
<feature type="chain" id="PRO_5001775632" description="chitinase" evidence="14">
    <location>
        <begin position="20"/>
        <end position="1249"/>
    </location>
</feature>
<dbReference type="VEuPathDB" id="FungiDB:SAPIO_CDS1773"/>
<dbReference type="CDD" id="cd02878">
    <property type="entry name" value="GH18_zymocin_alpha"/>
    <property type="match status" value="1"/>
</dbReference>
<dbReference type="HOGENOM" id="CLU_001482_0_0_1"/>
<keyword evidence="12" id="KW-0624">Polysaccharide degradation</keyword>
<keyword evidence="6" id="KW-0147">Chitin-binding</keyword>
<keyword evidence="9" id="KW-0843">Virulence</keyword>
<evidence type="ECO:0000256" key="1">
    <source>
        <dbReference type="ARBA" id="ARBA00000822"/>
    </source>
</evidence>
<evidence type="ECO:0000256" key="9">
    <source>
        <dbReference type="ARBA" id="ARBA00023026"/>
    </source>
</evidence>
<dbReference type="PANTHER" id="PTHR47700:SF2">
    <property type="entry name" value="CHITINASE"/>
    <property type="match status" value="1"/>
</dbReference>
<evidence type="ECO:0000256" key="2">
    <source>
        <dbReference type="ARBA" id="ARBA00004613"/>
    </source>
</evidence>
<dbReference type="InterPro" id="IPR036779">
    <property type="entry name" value="LysM_dom_sf"/>
</dbReference>
<gene>
    <name evidence="17" type="ORF">SAPIO_CDS1773</name>
</gene>
<keyword evidence="8" id="KW-0146">Chitin degradation</keyword>
<dbReference type="CDD" id="cd00035">
    <property type="entry name" value="ChtBD1"/>
    <property type="match status" value="1"/>
</dbReference>
<evidence type="ECO:0000256" key="7">
    <source>
        <dbReference type="ARBA" id="ARBA00022801"/>
    </source>
</evidence>
<dbReference type="GO" id="GO:0005576">
    <property type="term" value="C:extracellular region"/>
    <property type="evidence" value="ECO:0007669"/>
    <property type="project" value="UniProtKB-SubCell"/>
</dbReference>
<dbReference type="PROSITE" id="PS01095">
    <property type="entry name" value="GH18_1"/>
    <property type="match status" value="1"/>
</dbReference>
<evidence type="ECO:0000256" key="6">
    <source>
        <dbReference type="ARBA" id="ARBA00022669"/>
    </source>
</evidence>
<evidence type="ECO:0000313" key="17">
    <source>
        <dbReference type="EMBL" id="KEZ45460.1"/>
    </source>
</evidence>
<dbReference type="InterPro" id="IPR053214">
    <property type="entry name" value="LysM12-like"/>
</dbReference>
<dbReference type="EC" id="3.2.1.14" evidence="4"/>
<dbReference type="InterPro" id="IPR017853">
    <property type="entry name" value="GH"/>
</dbReference>
<evidence type="ECO:0000256" key="10">
    <source>
        <dbReference type="ARBA" id="ARBA00023277"/>
    </source>
</evidence>
<evidence type="ECO:0000256" key="11">
    <source>
        <dbReference type="ARBA" id="ARBA00023295"/>
    </source>
</evidence>
<dbReference type="Gene3D" id="3.10.50.10">
    <property type="match status" value="1"/>
</dbReference>
<dbReference type="InterPro" id="IPR011583">
    <property type="entry name" value="Chitinase_II/V-like_cat"/>
</dbReference>
<dbReference type="GO" id="GO:0008843">
    <property type="term" value="F:endochitinase activity"/>
    <property type="evidence" value="ECO:0007669"/>
    <property type="project" value="UniProtKB-EC"/>
</dbReference>
<evidence type="ECO:0000259" key="15">
    <source>
        <dbReference type="PROSITE" id="PS51782"/>
    </source>
</evidence>
<dbReference type="InterPro" id="IPR029070">
    <property type="entry name" value="Chitinase_insertion_sf"/>
</dbReference>
<keyword evidence="18" id="KW-1185">Reference proteome</keyword>
<evidence type="ECO:0000256" key="5">
    <source>
        <dbReference type="ARBA" id="ARBA00022525"/>
    </source>
</evidence>
<dbReference type="GeneID" id="27720845"/>
<organism evidence="17 18">
    <name type="scientific">Pseudallescheria apiosperma</name>
    <name type="common">Scedosporium apiospermum</name>
    <dbReference type="NCBI Taxonomy" id="563466"/>
    <lineage>
        <taxon>Eukaryota</taxon>
        <taxon>Fungi</taxon>
        <taxon>Dikarya</taxon>
        <taxon>Ascomycota</taxon>
        <taxon>Pezizomycotina</taxon>
        <taxon>Sordariomycetes</taxon>
        <taxon>Hypocreomycetidae</taxon>
        <taxon>Microascales</taxon>
        <taxon>Microascaceae</taxon>
        <taxon>Scedosporium</taxon>
    </lineage>
</organism>
<protein>
    <recommendedName>
        <fullName evidence="4">chitinase</fullName>
        <ecNumber evidence="4">3.2.1.14</ecNumber>
    </recommendedName>
</protein>
<dbReference type="Pfam" id="PF00704">
    <property type="entry name" value="Glyco_hydro_18"/>
    <property type="match status" value="1"/>
</dbReference>
<dbReference type="RefSeq" id="XP_016645259.1">
    <property type="nucleotide sequence ID" value="XM_016784962.1"/>
</dbReference>
<dbReference type="EMBL" id="JOWA01000077">
    <property type="protein sequence ID" value="KEZ45460.1"/>
    <property type="molecule type" value="Genomic_DNA"/>
</dbReference>
<feature type="domain" description="LysM" evidence="15">
    <location>
        <begin position="285"/>
        <end position="330"/>
    </location>
</feature>
<evidence type="ECO:0000256" key="4">
    <source>
        <dbReference type="ARBA" id="ARBA00012729"/>
    </source>
</evidence>